<accession>A0A7J7LLT6</accession>
<organism evidence="1 2">
    <name type="scientific">Kingdonia uniflora</name>
    <dbReference type="NCBI Taxonomy" id="39325"/>
    <lineage>
        <taxon>Eukaryota</taxon>
        <taxon>Viridiplantae</taxon>
        <taxon>Streptophyta</taxon>
        <taxon>Embryophyta</taxon>
        <taxon>Tracheophyta</taxon>
        <taxon>Spermatophyta</taxon>
        <taxon>Magnoliopsida</taxon>
        <taxon>Ranunculales</taxon>
        <taxon>Circaeasteraceae</taxon>
        <taxon>Kingdonia</taxon>
    </lineage>
</organism>
<protein>
    <submittedName>
        <fullName evidence="1">Uncharacterized protein</fullName>
    </submittedName>
</protein>
<reference evidence="1 2" key="1">
    <citation type="journal article" date="2020" name="IScience">
        <title>Genome Sequencing of the Endangered Kingdonia uniflora (Circaeasteraceae, Ranunculales) Reveals Potential Mechanisms of Evolutionary Specialization.</title>
        <authorList>
            <person name="Sun Y."/>
            <person name="Deng T."/>
            <person name="Zhang A."/>
            <person name="Moore M.J."/>
            <person name="Landis J.B."/>
            <person name="Lin N."/>
            <person name="Zhang H."/>
            <person name="Zhang X."/>
            <person name="Huang J."/>
            <person name="Zhang X."/>
            <person name="Sun H."/>
            <person name="Wang H."/>
        </authorList>
    </citation>
    <scope>NUCLEOTIDE SEQUENCE [LARGE SCALE GENOMIC DNA]</scope>
    <source>
        <strain evidence="1">TB1705</strain>
        <tissue evidence="1">Leaf</tissue>
    </source>
</reference>
<dbReference type="EMBL" id="JACGCM010002205">
    <property type="protein sequence ID" value="KAF6143510.1"/>
    <property type="molecule type" value="Genomic_DNA"/>
</dbReference>
<evidence type="ECO:0000313" key="2">
    <source>
        <dbReference type="Proteomes" id="UP000541444"/>
    </source>
</evidence>
<gene>
    <name evidence="1" type="ORF">GIB67_029679</name>
</gene>
<evidence type="ECO:0000313" key="1">
    <source>
        <dbReference type="EMBL" id="KAF6143510.1"/>
    </source>
</evidence>
<keyword evidence="2" id="KW-1185">Reference proteome</keyword>
<dbReference type="AlphaFoldDB" id="A0A7J7LLT6"/>
<sequence length="78" mass="8585">MAEVEALKAIALIEAEVEFKNALTQTEKLRAQNLRKPPSTTKSRCESLPHDVTVFNTVHEQTGMNPSGWMSAITDGSQ</sequence>
<dbReference type="Proteomes" id="UP000541444">
    <property type="component" value="Unassembled WGS sequence"/>
</dbReference>
<proteinExistence type="predicted"/>
<name>A0A7J7LLT6_9MAGN</name>
<comment type="caution">
    <text evidence="1">The sequence shown here is derived from an EMBL/GenBank/DDBJ whole genome shotgun (WGS) entry which is preliminary data.</text>
</comment>